<comment type="subunit">
    <text evidence="15">Dimer of heterotrimers each composed of an alpha, a beta and a gamma chain. Alpha and beta are catalytic chains; gamma chains are involved in binding the enzyme complex to the cytoplasmic membrane.</text>
</comment>
<dbReference type="InterPro" id="IPR036197">
    <property type="entry name" value="NarG-like_sf"/>
</dbReference>
<keyword evidence="8" id="KW-0249">Electron transport</keyword>
<dbReference type="InterPro" id="IPR051936">
    <property type="entry name" value="Heme-iron_electron_transfer"/>
</dbReference>
<evidence type="ECO:0000256" key="15">
    <source>
        <dbReference type="ARBA" id="ARBA00063882"/>
    </source>
</evidence>
<keyword evidence="13 17" id="KW-0472">Membrane</keyword>
<feature type="binding site" description="axial binding residue" evidence="16">
    <location>
        <position position="213"/>
    </location>
    <ligand>
        <name>heme b</name>
        <dbReference type="ChEBI" id="CHEBI:60344"/>
        <label>1</label>
    </ligand>
    <ligandPart>
        <name>Fe</name>
        <dbReference type="ChEBI" id="CHEBI:18248"/>
    </ligandPart>
</feature>
<feature type="transmembrane region" description="Helical" evidence="17">
    <location>
        <begin position="202"/>
        <end position="223"/>
    </location>
</feature>
<dbReference type="GO" id="GO:0046872">
    <property type="term" value="F:metal ion binding"/>
    <property type="evidence" value="ECO:0007669"/>
    <property type="project" value="UniProtKB-KW"/>
</dbReference>
<dbReference type="GO" id="GO:0160182">
    <property type="term" value="F:nitrate reductase (quinone) activity"/>
    <property type="evidence" value="ECO:0007669"/>
    <property type="project" value="UniProtKB-EC"/>
</dbReference>
<keyword evidence="6 17" id="KW-0812">Transmembrane</keyword>
<dbReference type="EC" id="1.7.5.1" evidence="2"/>
<evidence type="ECO:0000256" key="2">
    <source>
        <dbReference type="ARBA" id="ARBA00012500"/>
    </source>
</evidence>
<keyword evidence="9 17" id="KW-1133">Transmembrane helix</keyword>
<keyword evidence="10 19" id="KW-0560">Oxidoreductase</keyword>
<evidence type="ECO:0000259" key="18">
    <source>
        <dbReference type="Pfam" id="PF02665"/>
    </source>
</evidence>
<evidence type="ECO:0000256" key="7">
    <source>
        <dbReference type="ARBA" id="ARBA00022723"/>
    </source>
</evidence>
<gene>
    <name evidence="19" type="ORF">FHS88_002702</name>
</gene>
<dbReference type="SUPFAM" id="SSF103501">
    <property type="entry name" value="Respiratory nitrate reductase 1 gamma chain"/>
    <property type="match status" value="1"/>
</dbReference>
<dbReference type="Pfam" id="PF02665">
    <property type="entry name" value="Nitrate_red_gam"/>
    <property type="match status" value="1"/>
</dbReference>
<organism evidence="19 20">
    <name type="scientific">Neoroseomonas alkaliterrae</name>
    <dbReference type="NCBI Taxonomy" id="1452450"/>
    <lineage>
        <taxon>Bacteria</taxon>
        <taxon>Pseudomonadati</taxon>
        <taxon>Pseudomonadota</taxon>
        <taxon>Alphaproteobacteria</taxon>
        <taxon>Acetobacterales</taxon>
        <taxon>Acetobacteraceae</taxon>
        <taxon>Neoroseomonas</taxon>
    </lineage>
</organism>
<dbReference type="InterPro" id="IPR003816">
    <property type="entry name" value="Nitrate_red_gam"/>
</dbReference>
<dbReference type="NCBIfam" id="TIGR00351">
    <property type="entry name" value="narI"/>
    <property type="match status" value="1"/>
</dbReference>
<evidence type="ECO:0000256" key="10">
    <source>
        <dbReference type="ARBA" id="ARBA00023002"/>
    </source>
</evidence>
<dbReference type="RefSeq" id="WP_184485483.1">
    <property type="nucleotide sequence ID" value="NZ_JAAEDJ010000032.1"/>
</dbReference>
<dbReference type="EMBL" id="JACIJE010000007">
    <property type="protein sequence ID" value="MBB5690567.1"/>
    <property type="molecule type" value="Genomic_DNA"/>
</dbReference>
<feature type="transmembrane region" description="Helical" evidence="17">
    <location>
        <begin position="137"/>
        <end position="156"/>
    </location>
</feature>
<evidence type="ECO:0000256" key="8">
    <source>
        <dbReference type="ARBA" id="ARBA00022982"/>
    </source>
</evidence>
<dbReference type="GO" id="GO:0009055">
    <property type="term" value="F:electron transfer activity"/>
    <property type="evidence" value="ECO:0007669"/>
    <property type="project" value="TreeGrafter"/>
</dbReference>
<evidence type="ECO:0000313" key="19">
    <source>
        <dbReference type="EMBL" id="MBB5690567.1"/>
    </source>
</evidence>
<feature type="binding site" description="axial binding residue" evidence="16">
    <location>
        <position position="195"/>
    </location>
    <ligand>
        <name>heme b</name>
        <dbReference type="ChEBI" id="CHEBI:60344"/>
        <label>1</label>
    </ligand>
    <ligandPart>
        <name>Fe</name>
        <dbReference type="ChEBI" id="CHEBI:18248"/>
    </ligandPart>
</feature>
<dbReference type="GO" id="GO:0019645">
    <property type="term" value="P:anaerobic electron transport chain"/>
    <property type="evidence" value="ECO:0007669"/>
    <property type="project" value="TreeGrafter"/>
</dbReference>
<feature type="transmembrane region" description="Helical" evidence="17">
    <location>
        <begin position="62"/>
        <end position="84"/>
    </location>
</feature>
<evidence type="ECO:0000256" key="3">
    <source>
        <dbReference type="ARBA" id="ARBA00022448"/>
    </source>
</evidence>
<dbReference type="GO" id="GO:0042128">
    <property type="term" value="P:nitrate assimilation"/>
    <property type="evidence" value="ECO:0007669"/>
    <property type="project" value="UniProtKB-KW"/>
</dbReference>
<sequence>MYALWNGFTDYLHDFLFGIYPYICAGVFFVGSLIRFDRDQYTWRSGSSQLLRAKQLRWGSNLFHIGILFIFVGHFVGLLTPHWLYTLFITVEQKQMLAIVAGGIAGLICFVGLSLLLHRRLFDERIRRTSTTIDIAILALLWVQLSLGLITLPFSIGHRDGSMMLQFSAWAQHIVTFRGGAADFVRGTDFVFQLHMVMGMTLFLLTPFSRLVHIFSAPVWFLFRNWQIVRRRGGATARPGPVAAPHARPAE</sequence>
<feature type="domain" description="NarG-like" evidence="18">
    <location>
        <begin position="14"/>
        <end position="232"/>
    </location>
</feature>
<evidence type="ECO:0000256" key="1">
    <source>
        <dbReference type="ARBA" id="ARBA00004651"/>
    </source>
</evidence>
<evidence type="ECO:0000256" key="16">
    <source>
        <dbReference type="PIRSR" id="PIRSR603816-1"/>
    </source>
</evidence>
<evidence type="ECO:0000256" key="13">
    <source>
        <dbReference type="ARBA" id="ARBA00023136"/>
    </source>
</evidence>
<comment type="subcellular location">
    <subcellularLocation>
        <location evidence="1">Cell membrane</location>
        <topology evidence="1">Multi-pass membrane protein</topology>
    </subcellularLocation>
</comment>
<evidence type="ECO:0000256" key="9">
    <source>
        <dbReference type="ARBA" id="ARBA00022989"/>
    </source>
</evidence>
<evidence type="ECO:0000256" key="17">
    <source>
        <dbReference type="SAM" id="Phobius"/>
    </source>
</evidence>
<feature type="transmembrane region" description="Helical" evidence="17">
    <location>
        <begin position="96"/>
        <end position="117"/>
    </location>
</feature>
<feature type="binding site" description="axial binding residue" evidence="16">
    <location>
        <position position="64"/>
    </location>
    <ligand>
        <name>heme b</name>
        <dbReference type="ChEBI" id="CHEBI:60344"/>
        <label>1</label>
    </ligand>
    <ligandPart>
        <name>Fe</name>
        <dbReference type="ChEBI" id="CHEBI:18248"/>
    </ligandPart>
</feature>
<feature type="binding site" description="axial binding residue" evidence="16">
    <location>
        <position position="74"/>
    </location>
    <ligand>
        <name>heme b</name>
        <dbReference type="ChEBI" id="CHEBI:60344"/>
        <label>1</label>
    </ligand>
    <ligandPart>
        <name>Fe</name>
        <dbReference type="ChEBI" id="CHEBI:18248"/>
    </ligandPart>
</feature>
<evidence type="ECO:0000256" key="4">
    <source>
        <dbReference type="ARBA" id="ARBA00022475"/>
    </source>
</evidence>
<feature type="transmembrane region" description="Helical" evidence="17">
    <location>
        <begin position="15"/>
        <end position="34"/>
    </location>
</feature>
<keyword evidence="7" id="KW-0479">Metal-binding</keyword>
<dbReference type="Proteomes" id="UP000562254">
    <property type="component" value="Unassembled WGS sequence"/>
</dbReference>
<dbReference type="PANTHER" id="PTHR30598:SF3">
    <property type="entry name" value="RESPIRATORY NITRATE REDUCTASE 1 GAMMA CHAIN"/>
    <property type="match status" value="1"/>
</dbReference>
<evidence type="ECO:0000313" key="20">
    <source>
        <dbReference type="Proteomes" id="UP000562254"/>
    </source>
</evidence>
<comment type="caution">
    <text evidence="19">The sequence shown here is derived from an EMBL/GenBank/DDBJ whole genome shotgun (WGS) entry which is preliminary data.</text>
</comment>
<evidence type="ECO:0000256" key="14">
    <source>
        <dbReference type="ARBA" id="ARBA00048294"/>
    </source>
</evidence>
<keyword evidence="3" id="KW-0813">Transport</keyword>
<comment type="catalytic activity">
    <reaction evidence="14">
        <text>nitrate + a quinol = a quinone + nitrite + H2O</text>
        <dbReference type="Rhea" id="RHEA:56144"/>
        <dbReference type="ChEBI" id="CHEBI:15377"/>
        <dbReference type="ChEBI" id="CHEBI:16301"/>
        <dbReference type="ChEBI" id="CHEBI:17632"/>
        <dbReference type="ChEBI" id="CHEBI:24646"/>
        <dbReference type="ChEBI" id="CHEBI:132124"/>
        <dbReference type="EC" id="1.7.5.1"/>
    </reaction>
</comment>
<evidence type="ECO:0000256" key="5">
    <source>
        <dbReference type="ARBA" id="ARBA00022617"/>
    </source>
</evidence>
<protein>
    <recommendedName>
        <fullName evidence="2">nitrate reductase (quinone)</fullName>
        <ecNumber evidence="2">1.7.5.1</ecNumber>
    </recommendedName>
</protein>
<keyword evidence="4" id="KW-1003">Cell membrane</keyword>
<reference evidence="19 20" key="1">
    <citation type="submission" date="2020-08" db="EMBL/GenBank/DDBJ databases">
        <title>Genomic Encyclopedia of Type Strains, Phase IV (KMG-IV): sequencing the most valuable type-strain genomes for metagenomic binning, comparative biology and taxonomic classification.</title>
        <authorList>
            <person name="Goeker M."/>
        </authorList>
    </citation>
    <scope>NUCLEOTIDE SEQUENCE [LARGE SCALE GENOMIC DNA]</scope>
    <source>
        <strain evidence="19 20">DSM 25895</strain>
    </source>
</reference>
<dbReference type="InterPro" id="IPR023234">
    <property type="entry name" value="NarG-like_domain"/>
</dbReference>
<keyword evidence="11 16" id="KW-0408">Iron</keyword>
<accession>A0A840Y2G8</accession>
<dbReference type="Gene3D" id="1.20.950.20">
    <property type="entry name" value="Transmembrane di-heme cytochromes, Chain C"/>
    <property type="match status" value="1"/>
</dbReference>
<dbReference type="PANTHER" id="PTHR30598">
    <property type="entry name" value="NITRATE REDUCTASE PRIVATE CHAPERONE, REDOX ENZYME MATURATION PROTEIN REMP FAMILY"/>
    <property type="match status" value="1"/>
</dbReference>
<evidence type="ECO:0000256" key="11">
    <source>
        <dbReference type="ARBA" id="ARBA00023004"/>
    </source>
</evidence>
<name>A0A840Y2G8_9PROT</name>
<keyword evidence="12" id="KW-0534">Nitrate assimilation</keyword>
<keyword evidence="20" id="KW-1185">Reference proteome</keyword>
<dbReference type="GO" id="GO:0005886">
    <property type="term" value="C:plasma membrane"/>
    <property type="evidence" value="ECO:0007669"/>
    <property type="project" value="UniProtKB-SubCell"/>
</dbReference>
<evidence type="ECO:0000256" key="6">
    <source>
        <dbReference type="ARBA" id="ARBA00022692"/>
    </source>
</evidence>
<dbReference type="AlphaFoldDB" id="A0A840Y2G8"/>
<keyword evidence="5 16" id="KW-0349">Heme</keyword>
<evidence type="ECO:0000256" key="12">
    <source>
        <dbReference type="ARBA" id="ARBA00023063"/>
    </source>
</evidence>
<dbReference type="GO" id="GO:0020037">
    <property type="term" value="F:heme binding"/>
    <property type="evidence" value="ECO:0007669"/>
    <property type="project" value="TreeGrafter"/>
</dbReference>
<dbReference type="GO" id="GO:0009325">
    <property type="term" value="C:nitrate reductase complex"/>
    <property type="evidence" value="ECO:0007669"/>
    <property type="project" value="InterPro"/>
</dbReference>
<proteinExistence type="predicted"/>
<dbReference type="FunFam" id="1.20.950.20:FF:000001">
    <property type="entry name" value="Respiratory nitrate reductase subunit gamma"/>
    <property type="match status" value="1"/>
</dbReference>